<proteinExistence type="predicted"/>
<dbReference type="AlphaFoldDB" id="A0A2P2Q593"/>
<reference evidence="1" key="1">
    <citation type="submission" date="2018-02" db="EMBL/GenBank/DDBJ databases">
        <title>Rhizophora mucronata_Transcriptome.</title>
        <authorList>
            <person name="Meera S.P."/>
            <person name="Sreeshan A."/>
            <person name="Augustine A."/>
        </authorList>
    </citation>
    <scope>NUCLEOTIDE SEQUENCE</scope>
    <source>
        <tissue evidence="1">Leaf</tissue>
    </source>
</reference>
<evidence type="ECO:0000313" key="1">
    <source>
        <dbReference type="EMBL" id="MBX62164.1"/>
    </source>
</evidence>
<organism evidence="1">
    <name type="scientific">Rhizophora mucronata</name>
    <name type="common">Asiatic mangrove</name>
    <dbReference type="NCBI Taxonomy" id="61149"/>
    <lineage>
        <taxon>Eukaryota</taxon>
        <taxon>Viridiplantae</taxon>
        <taxon>Streptophyta</taxon>
        <taxon>Embryophyta</taxon>
        <taxon>Tracheophyta</taxon>
        <taxon>Spermatophyta</taxon>
        <taxon>Magnoliopsida</taxon>
        <taxon>eudicotyledons</taxon>
        <taxon>Gunneridae</taxon>
        <taxon>Pentapetalae</taxon>
        <taxon>rosids</taxon>
        <taxon>fabids</taxon>
        <taxon>Malpighiales</taxon>
        <taxon>Rhizophoraceae</taxon>
        <taxon>Rhizophora</taxon>
    </lineage>
</organism>
<protein>
    <submittedName>
        <fullName evidence="1">Uncharacterized protein</fullName>
    </submittedName>
</protein>
<accession>A0A2P2Q593</accession>
<name>A0A2P2Q593_RHIMU</name>
<sequence>MTFLSAKNTKVQEALMEKHLYKCGHKSLCKQLRSRNICLPRNAKKERRILYTCIDIG</sequence>
<dbReference type="EMBL" id="GGEC01081680">
    <property type="protein sequence ID" value="MBX62164.1"/>
    <property type="molecule type" value="Transcribed_RNA"/>
</dbReference>